<evidence type="ECO:0000313" key="2">
    <source>
        <dbReference type="EMBL" id="TWJ27809.1"/>
    </source>
</evidence>
<feature type="region of interest" description="Disordered" evidence="1">
    <location>
        <begin position="59"/>
        <end position="142"/>
    </location>
</feature>
<accession>A0A562WC01</accession>
<reference evidence="2 3" key="1">
    <citation type="submission" date="2019-07" db="EMBL/GenBank/DDBJ databases">
        <title>R&amp;d 2014.</title>
        <authorList>
            <person name="Klenk H.-P."/>
        </authorList>
    </citation>
    <scope>NUCLEOTIDE SEQUENCE [LARGE SCALE GENOMIC DNA]</scope>
    <source>
        <strain evidence="2 3">DSM 43912</strain>
    </source>
</reference>
<feature type="compositionally biased region" description="Basic and acidic residues" evidence="1">
    <location>
        <begin position="59"/>
        <end position="74"/>
    </location>
</feature>
<feature type="compositionally biased region" description="Low complexity" evidence="1">
    <location>
        <begin position="102"/>
        <end position="135"/>
    </location>
</feature>
<dbReference type="EMBL" id="VLLP01000001">
    <property type="protein sequence ID" value="TWJ27809.1"/>
    <property type="molecule type" value="Genomic_DNA"/>
</dbReference>
<evidence type="ECO:0000256" key="1">
    <source>
        <dbReference type="SAM" id="MobiDB-lite"/>
    </source>
</evidence>
<gene>
    <name evidence="2" type="ORF">JD81_01307</name>
</gene>
<dbReference type="AlphaFoldDB" id="A0A562WC01"/>
<name>A0A562WC01_9ACTN</name>
<dbReference type="OrthoDB" id="5125216at2"/>
<protein>
    <submittedName>
        <fullName evidence="2">Uncharacterized protein</fullName>
    </submittedName>
</protein>
<dbReference type="RefSeq" id="WP_145816015.1">
    <property type="nucleotide sequence ID" value="NZ_AP023438.1"/>
</dbReference>
<proteinExistence type="predicted"/>
<sequence length="142" mass="14133">MRGKIMFLGGLAAGFVLGARAGREKYEELVVRGRKVLDHPTVQEAAGVAQAQATRLYSEGKDKLSNSKLGEKLHTGSGGGNQELTAADDAFAGTPATVGAKTGSSTTSTGSTGSSSTGTGTSSASSTNRSKSSGTGANGSTF</sequence>
<keyword evidence="3" id="KW-1185">Reference proteome</keyword>
<organism evidence="2 3">
    <name type="scientific">Micromonospora sagamiensis</name>
    <dbReference type="NCBI Taxonomy" id="47875"/>
    <lineage>
        <taxon>Bacteria</taxon>
        <taxon>Bacillati</taxon>
        <taxon>Actinomycetota</taxon>
        <taxon>Actinomycetes</taxon>
        <taxon>Micromonosporales</taxon>
        <taxon>Micromonosporaceae</taxon>
        <taxon>Micromonospora</taxon>
    </lineage>
</organism>
<dbReference type="Proteomes" id="UP000319728">
    <property type="component" value="Unassembled WGS sequence"/>
</dbReference>
<evidence type="ECO:0000313" key="3">
    <source>
        <dbReference type="Proteomes" id="UP000319728"/>
    </source>
</evidence>
<comment type="caution">
    <text evidence="2">The sequence shown here is derived from an EMBL/GenBank/DDBJ whole genome shotgun (WGS) entry which is preliminary data.</text>
</comment>